<evidence type="ECO:0000313" key="2">
    <source>
        <dbReference type="EMBL" id="SFZ95115.1"/>
    </source>
</evidence>
<evidence type="ECO:0000313" key="3">
    <source>
        <dbReference type="Proteomes" id="UP000182544"/>
    </source>
</evidence>
<dbReference type="AlphaFoldDB" id="A0A1K2IRG6"/>
<dbReference type="STRING" id="369401.SAMN05428642_1061"/>
<organism evidence="1 3">
    <name type="scientific">Flaviramulus basaltis</name>
    <dbReference type="NCBI Taxonomy" id="369401"/>
    <lineage>
        <taxon>Bacteria</taxon>
        <taxon>Pseudomonadati</taxon>
        <taxon>Bacteroidota</taxon>
        <taxon>Flavobacteriia</taxon>
        <taxon>Flavobacteriales</taxon>
        <taxon>Flavobacteriaceae</taxon>
        <taxon>Flaviramulus</taxon>
    </lineage>
</organism>
<dbReference type="EMBL" id="FPKV01000008">
    <property type="protein sequence ID" value="SFZ95115.1"/>
    <property type="molecule type" value="Genomic_DNA"/>
</dbReference>
<proteinExistence type="predicted"/>
<keyword evidence="3" id="KW-1185">Reference proteome</keyword>
<feature type="non-terminal residue" evidence="1">
    <location>
        <position position="1"/>
    </location>
</feature>
<gene>
    <name evidence="1" type="ORF">SAMN05428642_1061</name>
    <name evidence="2" type="ORF">SAMN05428642_1081</name>
</gene>
<sequence length="29" mass="3251">DGDNNFRFLGTPGTYFLTIDTVTKTITLE</sequence>
<evidence type="ECO:0000313" key="1">
    <source>
        <dbReference type="EMBL" id="SFZ94959.1"/>
    </source>
</evidence>
<dbReference type="Proteomes" id="UP000182544">
    <property type="component" value="Unassembled WGS sequence"/>
</dbReference>
<dbReference type="EMBL" id="FPKV01000006">
    <property type="protein sequence ID" value="SFZ94959.1"/>
    <property type="molecule type" value="Genomic_DNA"/>
</dbReference>
<accession>A0A1K2IRG6</accession>
<protein>
    <submittedName>
        <fullName evidence="1">Uncharacterized protein</fullName>
    </submittedName>
</protein>
<reference evidence="1 3" key="1">
    <citation type="submission" date="2016-10" db="EMBL/GenBank/DDBJ databases">
        <authorList>
            <person name="de Groot N.N."/>
        </authorList>
    </citation>
    <scope>NUCLEOTIDE SEQUENCE [LARGE SCALE GENOMIC DNA]</scope>
    <source>
        <strain evidence="1 3">DSM 18180</strain>
    </source>
</reference>
<name>A0A1K2IRG6_9FLAO</name>